<dbReference type="Proteomes" id="UP001210231">
    <property type="component" value="Unassembled WGS sequence"/>
</dbReference>
<dbReference type="InterPro" id="IPR013783">
    <property type="entry name" value="Ig-like_fold"/>
</dbReference>
<sequence length="127" mass="14195">MDKKEHNDAVKDIAYVMNKEYDLNMLTTADFSQKEFLLDTIDMNDTISKVITVKNTGDKDLVFDTIIPGCGCTNVLYSKEYIKPKESTKVSFHVIGSKSGVPIVSSLVIKANLKEQPVFIGIKGYVR</sequence>
<dbReference type="RefSeq" id="WP_407030927.1">
    <property type="nucleotide sequence ID" value="NZ_JAQGEF010000006.1"/>
</dbReference>
<dbReference type="InterPro" id="IPR011467">
    <property type="entry name" value="DUF1573"/>
</dbReference>
<protein>
    <submittedName>
        <fullName evidence="1">DUF1573 domain-containing protein</fullName>
    </submittedName>
</protein>
<evidence type="ECO:0000313" key="1">
    <source>
        <dbReference type="EMBL" id="MDA3614603.1"/>
    </source>
</evidence>
<gene>
    <name evidence="1" type="ORF">O3P16_07270</name>
</gene>
<dbReference type="Gene3D" id="2.60.40.10">
    <property type="entry name" value="Immunoglobulins"/>
    <property type="match status" value="1"/>
</dbReference>
<accession>A0ABT4UIJ5</accession>
<proteinExistence type="predicted"/>
<name>A0ABT4UIJ5_9BACT</name>
<dbReference type="Pfam" id="PF07610">
    <property type="entry name" value="DUF1573"/>
    <property type="match status" value="1"/>
</dbReference>
<comment type="caution">
    <text evidence="1">The sequence shown here is derived from an EMBL/GenBank/DDBJ whole genome shotgun (WGS) entry which is preliminary data.</text>
</comment>
<reference evidence="1 2" key="1">
    <citation type="submission" date="2022-12" db="EMBL/GenBank/DDBJ databases">
        <title>Chitinophagaceae gen. sp. nov., a new member of the family Chitinophagaceae, isolated from soil in a chemical factory.</title>
        <authorList>
            <person name="Ke Z."/>
        </authorList>
    </citation>
    <scope>NUCLEOTIDE SEQUENCE [LARGE SCALE GENOMIC DNA]</scope>
    <source>
        <strain evidence="1 2">LY-5</strain>
    </source>
</reference>
<dbReference type="EMBL" id="JAQGEF010000006">
    <property type="protein sequence ID" value="MDA3614603.1"/>
    <property type="molecule type" value="Genomic_DNA"/>
</dbReference>
<keyword evidence="2" id="KW-1185">Reference proteome</keyword>
<evidence type="ECO:0000313" key="2">
    <source>
        <dbReference type="Proteomes" id="UP001210231"/>
    </source>
</evidence>
<organism evidence="1 2">
    <name type="scientific">Polluticaenibacter yanchengensis</name>
    <dbReference type="NCBI Taxonomy" id="3014562"/>
    <lineage>
        <taxon>Bacteria</taxon>
        <taxon>Pseudomonadati</taxon>
        <taxon>Bacteroidota</taxon>
        <taxon>Chitinophagia</taxon>
        <taxon>Chitinophagales</taxon>
        <taxon>Chitinophagaceae</taxon>
        <taxon>Polluticaenibacter</taxon>
    </lineage>
</organism>